<sequence length="98" mass="11286">MFKHLVSAFFLILFLAFIAAPTIIHTVDDTIDISSFYSISEEEERGHETIKNFEIKLSETEKFCISIVELEKEKSYASYVKNYIPYTIECVSPPPKLS</sequence>
<accession>A0A1A7R3C7</accession>
<keyword evidence="2" id="KW-1185">Reference proteome</keyword>
<gene>
    <name evidence="1" type="ORF">LX77_01271</name>
</gene>
<comment type="caution">
    <text evidence="1">The sequence shown here is derived from an EMBL/GenBank/DDBJ whole genome shotgun (WGS) entry which is preliminary data.</text>
</comment>
<dbReference type="RefSeq" id="WP_066431581.1">
    <property type="nucleotide sequence ID" value="NZ_LZRN01000007.1"/>
</dbReference>
<evidence type="ECO:0000313" key="2">
    <source>
        <dbReference type="Proteomes" id="UP000248987"/>
    </source>
</evidence>
<organism evidence="1 2">
    <name type="scientific">Gelidibacter algens</name>
    <dbReference type="NCBI Taxonomy" id="49280"/>
    <lineage>
        <taxon>Bacteria</taxon>
        <taxon>Pseudomonadati</taxon>
        <taxon>Bacteroidota</taxon>
        <taxon>Flavobacteriia</taxon>
        <taxon>Flavobacteriales</taxon>
        <taxon>Flavobacteriaceae</taxon>
        <taxon>Gelidibacter</taxon>
    </lineage>
</organism>
<proteinExistence type="predicted"/>
<dbReference type="AlphaFoldDB" id="A0A1A7R3C7"/>
<protein>
    <submittedName>
        <fullName evidence="1">Uncharacterized protein</fullName>
    </submittedName>
</protein>
<reference evidence="1 2" key="1">
    <citation type="submission" date="2018-06" db="EMBL/GenBank/DDBJ databases">
        <title>Genomic Encyclopedia of Archaeal and Bacterial Type Strains, Phase II (KMG-II): from individual species to whole genera.</title>
        <authorList>
            <person name="Goeker M."/>
        </authorList>
    </citation>
    <scope>NUCLEOTIDE SEQUENCE [LARGE SCALE GENOMIC DNA]</scope>
    <source>
        <strain evidence="1 2">DSM 12408</strain>
    </source>
</reference>
<evidence type="ECO:0000313" key="1">
    <source>
        <dbReference type="EMBL" id="RAJ25855.1"/>
    </source>
</evidence>
<name>A0A1A7R3C7_9FLAO</name>
<dbReference type="Proteomes" id="UP000248987">
    <property type="component" value="Unassembled WGS sequence"/>
</dbReference>
<dbReference type="STRING" id="49280.A9996_04715"/>
<dbReference type="EMBL" id="QLLQ01000003">
    <property type="protein sequence ID" value="RAJ25855.1"/>
    <property type="molecule type" value="Genomic_DNA"/>
</dbReference>